<comment type="caution">
    <text evidence="12">The sequence shown here is derived from an EMBL/GenBank/DDBJ whole genome shotgun (WGS) entry which is preliminary data.</text>
</comment>
<dbReference type="PANTHER" id="PTHR24291">
    <property type="entry name" value="CYTOCHROME P450 FAMILY 4"/>
    <property type="match status" value="1"/>
</dbReference>
<evidence type="ECO:0000256" key="6">
    <source>
        <dbReference type="ARBA" id="ARBA00023004"/>
    </source>
</evidence>
<dbReference type="InterPro" id="IPR001128">
    <property type="entry name" value="Cyt_P450"/>
</dbReference>
<evidence type="ECO:0000256" key="8">
    <source>
        <dbReference type="ARBA" id="ARBA00023136"/>
    </source>
</evidence>
<dbReference type="PANTHER" id="PTHR24291:SF189">
    <property type="entry name" value="CYTOCHROME P450 4C3-RELATED"/>
    <property type="match status" value="1"/>
</dbReference>
<evidence type="ECO:0000256" key="11">
    <source>
        <dbReference type="SAM" id="Phobius"/>
    </source>
</evidence>
<dbReference type="InterPro" id="IPR002401">
    <property type="entry name" value="Cyt_P450_E_grp-I"/>
</dbReference>
<keyword evidence="4 9" id="KW-0349">Heme</keyword>
<dbReference type="GO" id="GO:0005506">
    <property type="term" value="F:iron ion binding"/>
    <property type="evidence" value="ECO:0007669"/>
    <property type="project" value="InterPro"/>
</dbReference>
<evidence type="ECO:0000256" key="3">
    <source>
        <dbReference type="ARBA" id="ARBA00010617"/>
    </source>
</evidence>
<accession>A0AAD5L146</accession>
<reference evidence="12 13" key="1">
    <citation type="submission" date="2022-05" db="EMBL/GenBank/DDBJ databases">
        <title>A multi-omics perspective on studying reproductive biology in Daphnia sinensis.</title>
        <authorList>
            <person name="Jia J."/>
        </authorList>
    </citation>
    <scope>NUCLEOTIDE SEQUENCE [LARGE SCALE GENOMIC DNA]</scope>
    <source>
        <strain evidence="12 13">WSL</strain>
    </source>
</reference>
<name>A0AAD5L146_9CRUS</name>
<evidence type="ECO:0000256" key="5">
    <source>
        <dbReference type="ARBA" id="ARBA00022824"/>
    </source>
</evidence>
<comment type="cofactor">
    <cofactor evidence="1 9">
        <name>heme</name>
        <dbReference type="ChEBI" id="CHEBI:30413"/>
    </cofactor>
</comment>
<dbReference type="Pfam" id="PF00067">
    <property type="entry name" value="p450"/>
    <property type="match status" value="1"/>
</dbReference>
<keyword evidence="13" id="KW-1185">Reference proteome</keyword>
<feature type="binding site" description="axial binding residue" evidence="9">
    <location>
        <position position="473"/>
    </location>
    <ligand>
        <name>heme</name>
        <dbReference type="ChEBI" id="CHEBI:30413"/>
    </ligand>
    <ligandPart>
        <name>Fe</name>
        <dbReference type="ChEBI" id="CHEBI:18248"/>
    </ligandPart>
</feature>
<protein>
    <recommendedName>
        <fullName evidence="14">Cytochrome P450</fullName>
    </recommendedName>
</protein>
<evidence type="ECO:0000256" key="1">
    <source>
        <dbReference type="ARBA" id="ARBA00001971"/>
    </source>
</evidence>
<feature type="transmembrane region" description="Helical" evidence="11">
    <location>
        <begin position="49"/>
        <end position="67"/>
    </location>
</feature>
<feature type="transmembrane region" description="Helical" evidence="11">
    <location>
        <begin position="12"/>
        <end position="37"/>
    </location>
</feature>
<organism evidence="12 13">
    <name type="scientific">Daphnia sinensis</name>
    <dbReference type="NCBI Taxonomy" id="1820382"/>
    <lineage>
        <taxon>Eukaryota</taxon>
        <taxon>Metazoa</taxon>
        <taxon>Ecdysozoa</taxon>
        <taxon>Arthropoda</taxon>
        <taxon>Crustacea</taxon>
        <taxon>Branchiopoda</taxon>
        <taxon>Diplostraca</taxon>
        <taxon>Cladocera</taxon>
        <taxon>Anomopoda</taxon>
        <taxon>Daphniidae</taxon>
        <taxon>Daphnia</taxon>
        <taxon>Daphnia similis group</taxon>
    </lineage>
</organism>
<dbReference type="SUPFAM" id="SSF48264">
    <property type="entry name" value="Cytochrome P450"/>
    <property type="match status" value="1"/>
</dbReference>
<dbReference type="GO" id="GO:0004497">
    <property type="term" value="F:monooxygenase activity"/>
    <property type="evidence" value="ECO:0007669"/>
    <property type="project" value="UniProtKB-KW"/>
</dbReference>
<dbReference type="Gene3D" id="1.10.630.10">
    <property type="entry name" value="Cytochrome P450"/>
    <property type="match status" value="1"/>
</dbReference>
<dbReference type="Proteomes" id="UP000820818">
    <property type="component" value="Linkage Group LG1"/>
</dbReference>
<keyword evidence="5" id="KW-0256">Endoplasmic reticulum</keyword>
<dbReference type="PRINTS" id="PR00463">
    <property type="entry name" value="EP450I"/>
</dbReference>
<keyword evidence="8 11" id="KW-0472">Membrane</keyword>
<dbReference type="InterPro" id="IPR036396">
    <property type="entry name" value="Cyt_P450_sf"/>
</dbReference>
<sequence>MSKLVSHVVPEWLIVPNSVIESTLVVVLLSIVVIALVRRIKFVVKVNKIPGMPGGLSLIGNVFTFLVPPEEFLNRLTGYVAGLQSSGPILRTWTGPFAFCFLFTAESFEVILSSTKLIDKSRHYNNVLPWLNTGLLTSTGSKWVSRRKLLTAAFHFKILEDFLQVFNEQSQILIQKLSAALKVRNDFDIYPFITLCTLDIICDTAMGCNIQAQSQSNSEYVNAVQSMREIVAARLIRPWIQPDFLFQFSNYSGRQKEALKILHGFTDGVIRKRKLERASHSLDKVTALTNQYREDEFSPKKKRLALLDLLIDASKDGEVLSDLDIREEVDTFMFAGHDTTTTSICWTLFLIGSHPHVQVRINEELDCVFGTSDRPATTTDLNELKYLECCIKEALRLYPIGPIIARKLSEDTVIHGYTVPAHTTVALMTYILHRNPEHFPDPELYQPERFFEENSRGRHPYAYVPFSAGPRNCIGQKFALMEEKVILSSILRNFHIRALDRREELILLNELTLRPRDGVRLHLTPKQKHFKLNFN</sequence>
<evidence type="ECO:0008006" key="14">
    <source>
        <dbReference type="Google" id="ProtNLM"/>
    </source>
</evidence>
<dbReference type="PRINTS" id="PR00385">
    <property type="entry name" value="P450"/>
</dbReference>
<keyword evidence="10" id="KW-0560">Oxidoreductase</keyword>
<evidence type="ECO:0000256" key="10">
    <source>
        <dbReference type="RuleBase" id="RU000461"/>
    </source>
</evidence>
<keyword evidence="11" id="KW-1133">Transmembrane helix</keyword>
<proteinExistence type="inferred from homology"/>
<keyword evidence="11" id="KW-0812">Transmembrane</keyword>
<keyword evidence="6 9" id="KW-0408">Iron</keyword>
<evidence type="ECO:0000313" key="13">
    <source>
        <dbReference type="Proteomes" id="UP000820818"/>
    </source>
</evidence>
<gene>
    <name evidence="12" type="ORF">GHT06_007915</name>
</gene>
<comment type="subcellular location">
    <subcellularLocation>
        <location evidence="2">Endoplasmic reticulum membrane</location>
    </subcellularLocation>
</comment>
<dbReference type="GO" id="GO:0020037">
    <property type="term" value="F:heme binding"/>
    <property type="evidence" value="ECO:0007669"/>
    <property type="project" value="InterPro"/>
</dbReference>
<keyword evidence="9 10" id="KW-0479">Metal-binding</keyword>
<keyword evidence="7 10" id="KW-0503">Monooxygenase</keyword>
<evidence type="ECO:0000256" key="7">
    <source>
        <dbReference type="ARBA" id="ARBA00023033"/>
    </source>
</evidence>
<dbReference type="AlphaFoldDB" id="A0AAD5L146"/>
<dbReference type="InterPro" id="IPR050196">
    <property type="entry name" value="Cytochrome_P450_Monoox"/>
</dbReference>
<evidence type="ECO:0000256" key="9">
    <source>
        <dbReference type="PIRSR" id="PIRSR602401-1"/>
    </source>
</evidence>
<evidence type="ECO:0000256" key="4">
    <source>
        <dbReference type="ARBA" id="ARBA00022617"/>
    </source>
</evidence>
<dbReference type="InterPro" id="IPR017972">
    <property type="entry name" value="Cyt_P450_CS"/>
</dbReference>
<comment type="similarity">
    <text evidence="3 10">Belongs to the cytochrome P450 family.</text>
</comment>
<dbReference type="GO" id="GO:0016705">
    <property type="term" value="F:oxidoreductase activity, acting on paired donors, with incorporation or reduction of molecular oxygen"/>
    <property type="evidence" value="ECO:0007669"/>
    <property type="project" value="InterPro"/>
</dbReference>
<evidence type="ECO:0000313" key="12">
    <source>
        <dbReference type="EMBL" id="KAI9564177.1"/>
    </source>
</evidence>
<dbReference type="PROSITE" id="PS00086">
    <property type="entry name" value="CYTOCHROME_P450"/>
    <property type="match status" value="1"/>
</dbReference>
<evidence type="ECO:0000256" key="2">
    <source>
        <dbReference type="ARBA" id="ARBA00004586"/>
    </source>
</evidence>
<dbReference type="GO" id="GO:0005789">
    <property type="term" value="C:endoplasmic reticulum membrane"/>
    <property type="evidence" value="ECO:0007669"/>
    <property type="project" value="UniProtKB-SubCell"/>
</dbReference>
<dbReference type="EMBL" id="WJBH02000001">
    <property type="protein sequence ID" value="KAI9564177.1"/>
    <property type="molecule type" value="Genomic_DNA"/>
</dbReference>